<organism evidence="1 2">
    <name type="scientific">Candidatus Magasanikbacteria bacterium CG_4_10_14_0_2_um_filter_37_12</name>
    <dbReference type="NCBI Taxonomy" id="1974637"/>
    <lineage>
        <taxon>Bacteria</taxon>
        <taxon>Candidatus Magasanikiibacteriota</taxon>
    </lineage>
</organism>
<dbReference type="PANTHER" id="PTHR38471:SF2">
    <property type="entry name" value="FOUR HELIX BUNDLE PROTEIN"/>
    <property type="match status" value="1"/>
</dbReference>
<dbReference type="Gene3D" id="1.20.1440.60">
    <property type="entry name" value="23S rRNA-intervening sequence"/>
    <property type="match status" value="1"/>
</dbReference>
<evidence type="ECO:0000313" key="1">
    <source>
        <dbReference type="EMBL" id="PIZ94991.1"/>
    </source>
</evidence>
<dbReference type="InterPro" id="IPR012657">
    <property type="entry name" value="23S_rRNA-intervening_sequence"/>
</dbReference>
<dbReference type="PANTHER" id="PTHR38471">
    <property type="entry name" value="FOUR HELIX BUNDLE PROTEIN"/>
    <property type="match status" value="1"/>
</dbReference>
<name>A0A2M7V896_9BACT</name>
<evidence type="ECO:0000313" key="2">
    <source>
        <dbReference type="Proteomes" id="UP000228568"/>
    </source>
</evidence>
<dbReference type="InterPro" id="IPR036583">
    <property type="entry name" value="23S_rRNA_IVS_sf"/>
</dbReference>
<protein>
    <submittedName>
        <fullName evidence="1">Four helix bundle protein</fullName>
    </submittedName>
</protein>
<accession>A0A2M7V896</accession>
<dbReference type="NCBIfam" id="TIGR02436">
    <property type="entry name" value="four helix bundle protein"/>
    <property type="match status" value="1"/>
</dbReference>
<proteinExistence type="predicted"/>
<dbReference type="AlphaFoldDB" id="A0A2M7V896"/>
<reference evidence="2" key="1">
    <citation type="submission" date="2017-09" db="EMBL/GenBank/DDBJ databases">
        <title>Depth-based differentiation of microbial function through sediment-hosted aquifers and enrichment of novel symbionts in the deep terrestrial subsurface.</title>
        <authorList>
            <person name="Probst A.J."/>
            <person name="Ladd B."/>
            <person name="Jarett J.K."/>
            <person name="Geller-Mcgrath D.E."/>
            <person name="Sieber C.M.K."/>
            <person name="Emerson J.B."/>
            <person name="Anantharaman K."/>
            <person name="Thomas B.C."/>
            <person name="Malmstrom R."/>
            <person name="Stieglmeier M."/>
            <person name="Klingl A."/>
            <person name="Woyke T."/>
            <person name="Ryan C.M."/>
            <person name="Banfield J.F."/>
        </authorList>
    </citation>
    <scope>NUCLEOTIDE SEQUENCE [LARGE SCALE GENOMIC DNA]</scope>
</reference>
<dbReference type="CDD" id="cd16377">
    <property type="entry name" value="23S_rRNA_IVP_like"/>
    <property type="match status" value="1"/>
</dbReference>
<sequence>MEGKQYKRDDPAFDKAVKLAHCVYDLIPLFPVEEKFGICNQLRRAVTSIPANITEGYGRRKGKVFLNHLEIAYGSLMEVKFFLYFSCQREYVSINDYKKCWNLLDEVGKLLWKSIINLETKINNGQ</sequence>
<dbReference type="SUPFAM" id="SSF158446">
    <property type="entry name" value="IVS-encoded protein-like"/>
    <property type="match status" value="1"/>
</dbReference>
<gene>
    <name evidence="1" type="ORF">COX81_02070</name>
</gene>
<dbReference type="EMBL" id="PFPK01000023">
    <property type="protein sequence ID" value="PIZ94991.1"/>
    <property type="molecule type" value="Genomic_DNA"/>
</dbReference>
<dbReference type="Proteomes" id="UP000228568">
    <property type="component" value="Unassembled WGS sequence"/>
</dbReference>
<dbReference type="Pfam" id="PF05635">
    <property type="entry name" value="23S_rRNA_IVP"/>
    <property type="match status" value="1"/>
</dbReference>
<comment type="caution">
    <text evidence="1">The sequence shown here is derived from an EMBL/GenBank/DDBJ whole genome shotgun (WGS) entry which is preliminary data.</text>
</comment>